<dbReference type="InterPro" id="IPR050903">
    <property type="entry name" value="Bact_Chemotaxis_MeTrfase"/>
</dbReference>
<dbReference type="CDD" id="cd02440">
    <property type="entry name" value="AdoMet_MTases"/>
    <property type="match status" value="1"/>
</dbReference>
<evidence type="ECO:0000256" key="5">
    <source>
        <dbReference type="ARBA" id="ARBA00022691"/>
    </source>
</evidence>
<evidence type="ECO:0000256" key="2">
    <source>
        <dbReference type="ARBA" id="ARBA00012534"/>
    </source>
</evidence>
<comment type="catalytic activity">
    <reaction evidence="1">
        <text>L-glutamyl-[protein] + S-adenosyl-L-methionine = [protein]-L-glutamate 5-O-methyl ester + S-adenosyl-L-homocysteine</text>
        <dbReference type="Rhea" id="RHEA:24452"/>
        <dbReference type="Rhea" id="RHEA-COMP:10208"/>
        <dbReference type="Rhea" id="RHEA-COMP:10311"/>
        <dbReference type="ChEBI" id="CHEBI:29973"/>
        <dbReference type="ChEBI" id="CHEBI:57856"/>
        <dbReference type="ChEBI" id="CHEBI:59789"/>
        <dbReference type="ChEBI" id="CHEBI:82795"/>
        <dbReference type="EC" id="2.1.1.80"/>
    </reaction>
</comment>
<name>A0A1J5RK18_9ZZZZ</name>
<dbReference type="InterPro" id="IPR029063">
    <property type="entry name" value="SAM-dependent_MTases_sf"/>
</dbReference>
<sequence length="276" mass="30928">MPVITPVADAGRQISDAEFLQFQGLLQRLAGIHLSPAKKALICGRLGKRLKHHGLASYGEYFCLLTGAHEAGELQIAVDLLTTNETYFFREPKHFDFLRERILPLRTPGSPFRVWSAACSSGEEPYSLAMLLAERLGAAPWELVASDLSTRVLEKARSGLYPMERARNIPHNYLKAYCLKGTGQHEGSLLIERSLRARINFLQVNLNEPLPRLGEFDLIFLRNVMIYFEPETKRKVVERLIPALKPGGHLLIGHSETLNGVTEGLRSVSPSIYRKA</sequence>
<evidence type="ECO:0000256" key="4">
    <source>
        <dbReference type="ARBA" id="ARBA00022679"/>
    </source>
</evidence>
<accession>A0A1J5RK18</accession>
<dbReference type="EC" id="2.1.1.80" evidence="2"/>
<dbReference type="Pfam" id="PF03705">
    <property type="entry name" value="CheR_N"/>
    <property type="match status" value="1"/>
</dbReference>
<dbReference type="SMART" id="SM00138">
    <property type="entry name" value="MeTrc"/>
    <property type="match status" value="1"/>
</dbReference>
<gene>
    <name evidence="7" type="primary">cheR_11</name>
    <name evidence="7" type="ORF">GALL_215640</name>
</gene>
<evidence type="ECO:0000313" key="7">
    <source>
        <dbReference type="EMBL" id="OIQ96406.1"/>
    </source>
</evidence>
<dbReference type="PRINTS" id="PR00996">
    <property type="entry name" value="CHERMTFRASE"/>
</dbReference>
<dbReference type="InterPro" id="IPR022642">
    <property type="entry name" value="CheR_C"/>
</dbReference>
<dbReference type="EMBL" id="MLJW01000149">
    <property type="protein sequence ID" value="OIQ96406.1"/>
    <property type="molecule type" value="Genomic_DNA"/>
</dbReference>
<dbReference type="GO" id="GO:0032259">
    <property type="term" value="P:methylation"/>
    <property type="evidence" value="ECO:0007669"/>
    <property type="project" value="UniProtKB-KW"/>
</dbReference>
<dbReference type="InterPro" id="IPR026024">
    <property type="entry name" value="Chemotaxis_MeTrfase_CheR"/>
</dbReference>
<reference evidence="7" key="1">
    <citation type="submission" date="2016-10" db="EMBL/GenBank/DDBJ databases">
        <title>Sequence of Gallionella enrichment culture.</title>
        <authorList>
            <person name="Poehlein A."/>
            <person name="Muehling M."/>
            <person name="Daniel R."/>
        </authorList>
    </citation>
    <scope>NUCLEOTIDE SEQUENCE</scope>
</reference>
<evidence type="ECO:0000256" key="3">
    <source>
        <dbReference type="ARBA" id="ARBA00022603"/>
    </source>
</evidence>
<evidence type="ECO:0000256" key="1">
    <source>
        <dbReference type="ARBA" id="ARBA00001541"/>
    </source>
</evidence>
<proteinExistence type="predicted"/>
<dbReference type="InterPro" id="IPR022641">
    <property type="entry name" value="CheR_N"/>
</dbReference>
<dbReference type="GO" id="GO:0008983">
    <property type="term" value="F:protein-glutamate O-methyltransferase activity"/>
    <property type="evidence" value="ECO:0007669"/>
    <property type="project" value="UniProtKB-EC"/>
</dbReference>
<keyword evidence="3 7" id="KW-0489">Methyltransferase</keyword>
<comment type="caution">
    <text evidence="7">The sequence shown here is derived from an EMBL/GenBank/DDBJ whole genome shotgun (WGS) entry which is preliminary data.</text>
</comment>
<keyword evidence="5" id="KW-0949">S-adenosyl-L-methionine</keyword>
<dbReference type="Pfam" id="PF01739">
    <property type="entry name" value="CheR"/>
    <property type="match status" value="1"/>
</dbReference>
<dbReference type="Gene3D" id="3.40.50.150">
    <property type="entry name" value="Vaccinia Virus protein VP39"/>
    <property type="match status" value="1"/>
</dbReference>
<dbReference type="PANTHER" id="PTHR24422:SF26">
    <property type="entry name" value="CHEMOTAXIS PROTEIN METHYLTRANSFERASE"/>
    <property type="match status" value="1"/>
</dbReference>
<dbReference type="PIRSF" id="PIRSF000410">
    <property type="entry name" value="CheR"/>
    <property type="match status" value="1"/>
</dbReference>
<dbReference type="Gene3D" id="1.10.155.10">
    <property type="entry name" value="Chemotaxis receptor methyltransferase CheR, N-terminal domain"/>
    <property type="match status" value="1"/>
</dbReference>
<dbReference type="AlphaFoldDB" id="A0A1J5RK18"/>
<evidence type="ECO:0000259" key="6">
    <source>
        <dbReference type="PROSITE" id="PS50123"/>
    </source>
</evidence>
<feature type="domain" description="CheR-type methyltransferase" evidence="6">
    <location>
        <begin position="7"/>
        <end position="276"/>
    </location>
</feature>
<dbReference type="PANTHER" id="PTHR24422">
    <property type="entry name" value="CHEMOTAXIS PROTEIN METHYLTRANSFERASE"/>
    <property type="match status" value="1"/>
</dbReference>
<keyword evidence="4 7" id="KW-0808">Transferase</keyword>
<protein>
    <recommendedName>
        <fullName evidence="2">protein-glutamate O-methyltransferase</fullName>
        <ecNumber evidence="2">2.1.1.80</ecNumber>
    </recommendedName>
</protein>
<dbReference type="InterPro" id="IPR036804">
    <property type="entry name" value="CheR_N_sf"/>
</dbReference>
<dbReference type="SUPFAM" id="SSF47757">
    <property type="entry name" value="Chemotaxis receptor methyltransferase CheR, N-terminal domain"/>
    <property type="match status" value="1"/>
</dbReference>
<dbReference type="SUPFAM" id="SSF53335">
    <property type="entry name" value="S-adenosyl-L-methionine-dependent methyltransferases"/>
    <property type="match status" value="1"/>
</dbReference>
<dbReference type="InterPro" id="IPR000780">
    <property type="entry name" value="CheR_MeTrfase"/>
</dbReference>
<organism evidence="7">
    <name type="scientific">mine drainage metagenome</name>
    <dbReference type="NCBI Taxonomy" id="410659"/>
    <lineage>
        <taxon>unclassified sequences</taxon>
        <taxon>metagenomes</taxon>
        <taxon>ecological metagenomes</taxon>
    </lineage>
</organism>
<dbReference type="PROSITE" id="PS50123">
    <property type="entry name" value="CHER"/>
    <property type="match status" value="1"/>
</dbReference>